<feature type="compositionally biased region" description="Polar residues" evidence="7">
    <location>
        <begin position="500"/>
        <end position="512"/>
    </location>
</feature>
<feature type="compositionally biased region" description="Polar residues" evidence="7">
    <location>
        <begin position="15"/>
        <end position="24"/>
    </location>
</feature>
<evidence type="ECO:0000256" key="3">
    <source>
        <dbReference type="ARBA" id="ARBA00022771"/>
    </source>
</evidence>
<evidence type="ECO:0000256" key="5">
    <source>
        <dbReference type="PROSITE-ProRule" id="PRU00502"/>
    </source>
</evidence>
<dbReference type="SUPFAM" id="SSF57850">
    <property type="entry name" value="RING/U-box"/>
    <property type="match status" value="1"/>
</dbReference>
<evidence type="ECO:0000256" key="7">
    <source>
        <dbReference type="SAM" id="MobiDB-lite"/>
    </source>
</evidence>
<feature type="region of interest" description="Disordered" evidence="7">
    <location>
        <begin position="909"/>
        <end position="965"/>
    </location>
</feature>
<keyword evidence="3 5" id="KW-0863">Zinc-finger</keyword>
<feature type="compositionally biased region" description="Polar residues" evidence="7">
    <location>
        <begin position="613"/>
        <end position="628"/>
    </location>
</feature>
<dbReference type="InterPro" id="IPR001607">
    <property type="entry name" value="Znf_UBP"/>
</dbReference>
<dbReference type="EnsemblMetazoa" id="AFUN006075-RA">
    <property type="protein sequence ID" value="AFUN006075-PA"/>
    <property type="gene ID" value="AFUN006075"/>
</dbReference>
<dbReference type="SMART" id="SM00290">
    <property type="entry name" value="ZnF_UBP"/>
    <property type="match status" value="1"/>
</dbReference>
<dbReference type="InterPro" id="IPR001394">
    <property type="entry name" value="Peptidase_C19_UCH"/>
</dbReference>
<evidence type="ECO:0000256" key="1">
    <source>
        <dbReference type="ARBA" id="ARBA00009085"/>
    </source>
</evidence>
<dbReference type="PROSITE" id="PS50235">
    <property type="entry name" value="USP_3"/>
    <property type="match status" value="1"/>
</dbReference>
<dbReference type="PROSITE" id="PS50271">
    <property type="entry name" value="ZF_UBP"/>
    <property type="match status" value="1"/>
</dbReference>
<comment type="catalytic activity">
    <reaction evidence="6">
        <text>Thiol-dependent hydrolysis of ester, thioester, amide, peptide and isopeptide bonds formed by the C-terminal Gly of ubiquitin (a 76-residue protein attached to proteins as an intracellular targeting signal).</text>
        <dbReference type="EC" id="3.4.19.12"/>
    </reaction>
</comment>
<feature type="region of interest" description="Disordered" evidence="7">
    <location>
        <begin position="665"/>
        <end position="717"/>
    </location>
</feature>
<feature type="domain" description="USP" evidence="8">
    <location>
        <begin position="260"/>
        <end position="995"/>
    </location>
</feature>
<keyword evidence="6" id="KW-0645">Protease</keyword>
<feature type="region of interest" description="Disordered" evidence="7">
    <location>
        <begin position="216"/>
        <end position="236"/>
    </location>
</feature>
<dbReference type="STRING" id="62324.A0A182RIL0"/>
<feature type="region of interest" description="Disordered" evidence="7">
    <location>
        <begin position="470"/>
        <end position="645"/>
    </location>
</feature>
<keyword evidence="6" id="KW-0833">Ubl conjugation pathway</keyword>
<dbReference type="GO" id="GO:0004843">
    <property type="term" value="F:cysteine-type deubiquitinase activity"/>
    <property type="evidence" value="ECO:0007669"/>
    <property type="project" value="UniProtKB-UniRule"/>
</dbReference>
<evidence type="ECO:0000256" key="2">
    <source>
        <dbReference type="ARBA" id="ARBA00022723"/>
    </source>
</evidence>
<keyword evidence="6" id="KW-0788">Thiol protease</keyword>
<dbReference type="GO" id="GO:0005634">
    <property type="term" value="C:nucleus"/>
    <property type="evidence" value="ECO:0007669"/>
    <property type="project" value="TreeGrafter"/>
</dbReference>
<keyword evidence="4" id="KW-0862">Zinc</keyword>
<dbReference type="SUPFAM" id="SSF54001">
    <property type="entry name" value="Cysteine proteinases"/>
    <property type="match status" value="1"/>
</dbReference>
<dbReference type="InterPro" id="IPR038765">
    <property type="entry name" value="Papain-like_cys_pep_sf"/>
</dbReference>
<keyword evidence="2" id="KW-0479">Metal-binding</keyword>
<dbReference type="VEuPathDB" id="VectorBase:AFUN006075"/>
<accession>A0A182RIL0</accession>
<dbReference type="GO" id="GO:0008270">
    <property type="term" value="F:zinc ion binding"/>
    <property type="evidence" value="ECO:0007669"/>
    <property type="project" value="UniProtKB-KW"/>
</dbReference>
<dbReference type="GO" id="GO:0006508">
    <property type="term" value="P:proteolysis"/>
    <property type="evidence" value="ECO:0007669"/>
    <property type="project" value="UniProtKB-KW"/>
</dbReference>
<dbReference type="VEuPathDB" id="VectorBase:AFUN2_002313"/>
<dbReference type="PROSITE" id="PS00973">
    <property type="entry name" value="USP_2"/>
    <property type="match status" value="1"/>
</dbReference>
<feature type="compositionally biased region" description="Acidic residues" evidence="7">
    <location>
        <begin position="588"/>
        <end position="608"/>
    </location>
</feature>
<dbReference type="Gene3D" id="3.90.70.10">
    <property type="entry name" value="Cysteine proteinases"/>
    <property type="match status" value="2"/>
</dbReference>
<feature type="compositionally biased region" description="Basic and acidic residues" evidence="7">
    <location>
        <begin position="1"/>
        <end position="11"/>
    </location>
</feature>
<dbReference type="Pfam" id="PF02148">
    <property type="entry name" value="zf-UBP"/>
    <property type="match status" value="1"/>
</dbReference>
<evidence type="ECO:0000313" key="10">
    <source>
        <dbReference type="EnsemblMetazoa" id="AFUN006075-PA"/>
    </source>
</evidence>
<name>A0A182RIL0_ANOFN</name>
<feature type="domain" description="UBP-type" evidence="9">
    <location>
        <begin position="34"/>
        <end position="164"/>
    </location>
</feature>
<sequence length="996" mass="109998">MGKRQRSDYRVDGGASSTESNDETLLSTKMNGGEVCTHIQKSIDLNTIRKQIKTNEAWFKKVCGKCLDEPAAHGGNHIHESGKVFSDASTETTLWLCLKCGTQLCGRKQNQHALKHYTVPRSDIHALAMNTTTMDVWCYCCNMAIDPYAKPKLLELVELIKREVTKVRFSDTSTTCITEMQTKLRDTTDSVRNMVIDVLQSTTNSSYDVPDAAKFDSNNQTYEHKPDSGTGSNQPNLASTALVRHTMPIKNIVDTLPRVRGLCNLGNTCFFNAVLQCLARTPYLLHILKQSATEGEKVHIPGGMLKLPDGSETAVPPIDGVLTNWRSLTEALTELLSELIANAEESLSPNRLLQELTSKWPQFDGGDQHDSHELLRHLLESVRTDDLRRYQSLILQCLGLETRQQLQNVDSTQKAVAKFYNEQISQWVFRPEQVFRGSLVSTLTCQDCHHTSSQHEYFLDISLPVCVEKPQPPIRRRSSPEPDGHSSGTLTPLTGARGMSATNADGTAVSKSSTKKERESNKKAKRIAKHQKNRINLSSVGSGVGTLPSAGGDKVGNGGSDESEPMANMIPLTDDQPSPSDGSKVNDESSDESNEPSDADVEDNDVTDDPLSKNGSMSIVDQNGNQLRSLPEKSDDTPENLNKEADGNNIVCAVGISAQRAAHMARQLPAGNAESSETDEDTVKRRGDLQLGSGSGRDGGDEGCTSEPKRGRQRTFSHADWSNTIAPRYQCEDGEYSIQSCFNNFTAVELMTGNNKVCCEACTERINGKGGKSVNTNATKQFLISQPPAVLILHLKRFQVGLRSVFKKLNKLVSFPFVLDIAPFCGSKVKRASHIRPGQKRILYALYGLVEHSGSMHGGHYVAYVKVRPTFGPDDERWKFIPQGTKDELDRKSEQEMAKEQALRMGIHIRDSDDSLSSSHTTSDNDDSGQKLPREQDEQDVVEGDVGSTPKPTEPLPDIEPPPGKWYCVSDSYVREVTEESVLKVQAYLLFYERIF</sequence>
<feature type="compositionally biased region" description="Pro residues" evidence="7">
    <location>
        <begin position="952"/>
        <end position="964"/>
    </location>
</feature>
<dbReference type="EC" id="3.4.19.12" evidence="6"/>
<feature type="region of interest" description="Disordered" evidence="7">
    <location>
        <begin position="1"/>
        <end position="24"/>
    </location>
</feature>
<dbReference type="InterPro" id="IPR050164">
    <property type="entry name" value="Peptidase_C19"/>
</dbReference>
<evidence type="ECO:0000259" key="9">
    <source>
        <dbReference type="PROSITE" id="PS50271"/>
    </source>
</evidence>
<dbReference type="PROSITE" id="PS00972">
    <property type="entry name" value="USP_1"/>
    <property type="match status" value="1"/>
</dbReference>
<dbReference type="GO" id="GO:0005829">
    <property type="term" value="C:cytosol"/>
    <property type="evidence" value="ECO:0007669"/>
    <property type="project" value="TreeGrafter"/>
</dbReference>
<dbReference type="InterPro" id="IPR018200">
    <property type="entry name" value="USP_CS"/>
</dbReference>
<feature type="compositionally biased region" description="Basic and acidic residues" evidence="7">
    <location>
        <begin position="630"/>
        <end position="645"/>
    </location>
</feature>
<dbReference type="AlphaFoldDB" id="A0A182RIL0"/>
<reference evidence="10" key="1">
    <citation type="submission" date="2020-05" db="UniProtKB">
        <authorList>
            <consortium name="EnsemblMetazoa"/>
        </authorList>
    </citation>
    <scope>IDENTIFICATION</scope>
    <source>
        <strain evidence="10">FUMOZ</strain>
    </source>
</reference>
<proteinExistence type="inferred from homology"/>
<organism evidence="10">
    <name type="scientific">Anopheles funestus</name>
    <name type="common">African malaria mosquito</name>
    <dbReference type="NCBI Taxonomy" id="62324"/>
    <lineage>
        <taxon>Eukaryota</taxon>
        <taxon>Metazoa</taxon>
        <taxon>Ecdysozoa</taxon>
        <taxon>Arthropoda</taxon>
        <taxon>Hexapoda</taxon>
        <taxon>Insecta</taxon>
        <taxon>Pterygota</taxon>
        <taxon>Neoptera</taxon>
        <taxon>Endopterygota</taxon>
        <taxon>Diptera</taxon>
        <taxon>Nematocera</taxon>
        <taxon>Culicoidea</taxon>
        <taxon>Culicidae</taxon>
        <taxon>Anophelinae</taxon>
        <taxon>Anopheles</taxon>
    </lineage>
</organism>
<dbReference type="Pfam" id="PF00443">
    <property type="entry name" value="UCH"/>
    <property type="match status" value="1"/>
</dbReference>
<dbReference type="InterPro" id="IPR028889">
    <property type="entry name" value="USP"/>
</dbReference>
<dbReference type="GO" id="GO:0016579">
    <property type="term" value="P:protein deubiquitination"/>
    <property type="evidence" value="ECO:0007669"/>
    <property type="project" value="InterPro"/>
</dbReference>
<protein>
    <recommendedName>
        <fullName evidence="6">Ubiquitin carboxyl-terminal hydrolase</fullName>
        <ecNumber evidence="6">3.4.19.12</ecNumber>
    </recommendedName>
</protein>
<evidence type="ECO:0000259" key="8">
    <source>
        <dbReference type="PROSITE" id="PS50235"/>
    </source>
</evidence>
<dbReference type="Gene3D" id="3.30.40.10">
    <property type="entry name" value="Zinc/RING finger domain, C3HC4 (zinc finger)"/>
    <property type="match status" value="1"/>
</dbReference>
<dbReference type="CDD" id="cd02667">
    <property type="entry name" value="Peptidase_C19K"/>
    <property type="match status" value="1"/>
</dbReference>
<keyword evidence="6" id="KW-0378">Hydrolase</keyword>
<evidence type="ECO:0000256" key="4">
    <source>
        <dbReference type="ARBA" id="ARBA00022833"/>
    </source>
</evidence>
<dbReference type="PANTHER" id="PTHR24006">
    <property type="entry name" value="UBIQUITIN CARBOXYL-TERMINAL HYDROLASE"/>
    <property type="match status" value="1"/>
</dbReference>
<comment type="similarity">
    <text evidence="1 6">Belongs to the peptidase C19 family.</text>
</comment>
<dbReference type="InterPro" id="IPR013083">
    <property type="entry name" value="Znf_RING/FYVE/PHD"/>
</dbReference>
<evidence type="ECO:0000256" key="6">
    <source>
        <dbReference type="RuleBase" id="RU366025"/>
    </source>
</evidence>
<feature type="compositionally biased region" description="Basic residues" evidence="7">
    <location>
        <begin position="523"/>
        <end position="533"/>
    </location>
</feature>
<dbReference type="PANTHER" id="PTHR24006:SF781">
    <property type="entry name" value="LD34905P"/>
    <property type="match status" value="1"/>
</dbReference>